<dbReference type="SUPFAM" id="SSF53597">
    <property type="entry name" value="Dihydrofolate reductase-like"/>
    <property type="match status" value="1"/>
</dbReference>
<dbReference type="Proteomes" id="UP000289856">
    <property type="component" value="Chromosome"/>
</dbReference>
<dbReference type="PANTHER" id="PTHR38011">
    <property type="entry name" value="DIHYDROFOLATE REDUCTASE FAMILY PROTEIN (AFU_ORTHOLOGUE AFUA_8G06820)"/>
    <property type="match status" value="1"/>
</dbReference>
<proteinExistence type="predicted"/>
<dbReference type="GO" id="GO:0009231">
    <property type="term" value="P:riboflavin biosynthetic process"/>
    <property type="evidence" value="ECO:0007669"/>
    <property type="project" value="InterPro"/>
</dbReference>
<dbReference type="GO" id="GO:0008703">
    <property type="term" value="F:5-amino-6-(5-phosphoribosylamino)uracil reductase activity"/>
    <property type="evidence" value="ECO:0007669"/>
    <property type="project" value="InterPro"/>
</dbReference>
<keyword evidence="3" id="KW-1185">Reference proteome</keyword>
<accession>A0A3T1DE55</accession>
<dbReference type="GO" id="GO:0046654">
    <property type="term" value="P:tetrahydrofolate biosynthetic process"/>
    <property type="evidence" value="ECO:0007669"/>
    <property type="project" value="InterPro"/>
</dbReference>
<dbReference type="Pfam" id="PF01872">
    <property type="entry name" value="RibD_C"/>
    <property type="match status" value="1"/>
</dbReference>
<dbReference type="AlphaFoldDB" id="A0A3T1DE55"/>
<evidence type="ECO:0000313" key="3">
    <source>
        <dbReference type="Proteomes" id="UP000289856"/>
    </source>
</evidence>
<evidence type="ECO:0000313" key="2">
    <source>
        <dbReference type="EMBL" id="BBI36441.1"/>
    </source>
</evidence>
<dbReference type="PANTHER" id="PTHR38011:SF11">
    <property type="entry name" value="2,5-DIAMINO-6-RIBOSYLAMINO-4(3H)-PYRIMIDINONE 5'-PHOSPHATE REDUCTASE"/>
    <property type="match status" value="1"/>
</dbReference>
<dbReference type="InterPro" id="IPR001796">
    <property type="entry name" value="DHFR_dom"/>
</dbReference>
<gene>
    <name evidence="2" type="ORF">KCTCHS21_58400</name>
</gene>
<evidence type="ECO:0000259" key="1">
    <source>
        <dbReference type="Pfam" id="PF01872"/>
    </source>
</evidence>
<reference evidence="2 3" key="1">
    <citation type="submission" date="2019-01" db="EMBL/GenBank/DDBJ databases">
        <title>Complete genome sequence of Cohnella hallensis HS21 isolated from Korean fir (Abies koreana) rhizospheric soil.</title>
        <authorList>
            <person name="Jiang L."/>
            <person name="Kang S.W."/>
            <person name="Kim S."/>
            <person name="Jung J."/>
            <person name="Kim C.Y."/>
            <person name="Kim D.H."/>
            <person name="Kim S.W."/>
            <person name="Lee J."/>
        </authorList>
    </citation>
    <scope>NUCLEOTIDE SEQUENCE [LARGE SCALE GENOMIC DNA]</scope>
    <source>
        <strain evidence="2 3">HS21</strain>
    </source>
</reference>
<dbReference type="Gene3D" id="3.40.430.10">
    <property type="entry name" value="Dihydrofolate Reductase, subunit A"/>
    <property type="match status" value="1"/>
</dbReference>
<dbReference type="EMBL" id="AP019400">
    <property type="protein sequence ID" value="BBI36441.1"/>
    <property type="molecule type" value="Genomic_DNA"/>
</dbReference>
<sequence>MKNNKVVLYIAMSLDGYIAKSNGSVDWLFDVEGDGEDNGYNHFYSTVGTIVMGRLTYDEVLQLADDFPYANKTCYVLSRSKQAPAPHVIFTDEDINALIPRLKNESDGDVWLVGGGQLVAAFLEANLLDELQIAVIPKVLGEGIPLFPKGTLPSAFRLTQIQQFGQIVSLSYTAKAD</sequence>
<dbReference type="InterPro" id="IPR024072">
    <property type="entry name" value="DHFR-like_dom_sf"/>
</dbReference>
<dbReference type="CDD" id="cd00209">
    <property type="entry name" value="DHFR"/>
    <property type="match status" value="1"/>
</dbReference>
<dbReference type="OrthoDB" id="195113at2"/>
<keyword evidence="2" id="KW-0418">Kinase</keyword>
<dbReference type="KEGG" id="cohn:KCTCHS21_58400"/>
<dbReference type="GO" id="GO:0004146">
    <property type="term" value="F:dihydrofolate reductase activity"/>
    <property type="evidence" value="ECO:0007669"/>
    <property type="project" value="InterPro"/>
</dbReference>
<protein>
    <submittedName>
        <fullName evidence="2">Diacylglycerol kinase</fullName>
    </submittedName>
</protein>
<keyword evidence="2" id="KW-0808">Transferase</keyword>
<dbReference type="InterPro" id="IPR050765">
    <property type="entry name" value="Riboflavin_Biosynth_HTPR"/>
</dbReference>
<organism evidence="2 3">
    <name type="scientific">Cohnella abietis</name>
    <dbReference type="NCBI Taxonomy" id="2507935"/>
    <lineage>
        <taxon>Bacteria</taxon>
        <taxon>Bacillati</taxon>
        <taxon>Bacillota</taxon>
        <taxon>Bacilli</taxon>
        <taxon>Bacillales</taxon>
        <taxon>Paenibacillaceae</taxon>
        <taxon>Cohnella</taxon>
    </lineage>
</organism>
<feature type="domain" description="Bacterial bifunctional deaminase-reductase C-terminal" evidence="1">
    <location>
        <begin position="5"/>
        <end position="166"/>
    </location>
</feature>
<dbReference type="InterPro" id="IPR002734">
    <property type="entry name" value="RibDG_C"/>
</dbReference>
<dbReference type="RefSeq" id="WP_130615922.1">
    <property type="nucleotide sequence ID" value="NZ_AP019400.1"/>
</dbReference>
<dbReference type="GO" id="GO:0016301">
    <property type="term" value="F:kinase activity"/>
    <property type="evidence" value="ECO:0007669"/>
    <property type="project" value="UniProtKB-KW"/>
</dbReference>
<name>A0A3T1DE55_9BACL</name>